<comment type="function">
    <text evidence="9">Aux/IAA proteins are short-lived transcriptional factors that function as repressors of early auxin response genes at low auxin concentrations. Repression is thought to result from the interaction with auxin response factors (ARFs), proteins that bind to the auxin-responsive promoter element (AuxRE). Formation of heterodimers with ARF proteins may alter their ability to modulate early auxin response genes expression.</text>
</comment>
<keyword evidence="14" id="KW-1185">Reference proteome</keyword>
<keyword evidence="4 10" id="KW-0678">Repressor</keyword>
<evidence type="ECO:0000256" key="8">
    <source>
        <dbReference type="ARBA" id="ARBA00023294"/>
    </source>
</evidence>
<name>A0AA86SHY7_9FABA</name>
<dbReference type="PROSITE" id="PS51745">
    <property type="entry name" value="PB1"/>
    <property type="match status" value="1"/>
</dbReference>
<dbReference type="Proteomes" id="UP001189624">
    <property type="component" value="Chromosome 3"/>
</dbReference>
<evidence type="ECO:0000313" key="14">
    <source>
        <dbReference type="Proteomes" id="UP001189624"/>
    </source>
</evidence>
<evidence type="ECO:0000256" key="7">
    <source>
        <dbReference type="ARBA" id="ARBA00023242"/>
    </source>
</evidence>
<evidence type="ECO:0000256" key="2">
    <source>
        <dbReference type="ARBA" id="ARBA00006728"/>
    </source>
</evidence>
<accession>A0AA86SHY7</accession>
<dbReference type="InterPro" id="IPR053793">
    <property type="entry name" value="PB1-like"/>
</dbReference>
<sequence length="325" mass="36331">MVKQGNFIGFDKIPRLETSLVWKEGHVGDQGEQLNEMLSRLVFRANTKVQQLGLSARGPPLPLTWLPLVPTLCLLVFKEYAETSPDWNLMLKLNNNPLPCGHVAHPQGKSKPKRDPKVAAFLFSLDQFHSLEDMGTLEQIDAPQTQSSSSSSSSIDSNNHPSRTPPPSSPSSSVCRNRTDLSTDLRLGLSISPSSQSQPPFNSTPREESFNWPPIKSILRSTLVGKQSLLSQRPSLFVKVYMEGIPIGRKLNLMAHYSYDGLVKTLGHMFRTTILCPNSQPLNSGNFHVLTYEDQEGDWMMVGDVPWEMFLSSVKRLKITRADRC</sequence>
<evidence type="ECO:0000259" key="12">
    <source>
        <dbReference type="PROSITE" id="PS51745"/>
    </source>
</evidence>
<evidence type="ECO:0000256" key="4">
    <source>
        <dbReference type="ARBA" id="ARBA00022491"/>
    </source>
</evidence>
<reference evidence="13" key="1">
    <citation type="submission" date="2023-10" db="EMBL/GenBank/DDBJ databases">
        <authorList>
            <person name="Domelevo Entfellner J.-B."/>
        </authorList>
    </citation>
    <scope>NUCLEOTIDE SEQUENCE</scope>
</reference>
<evidence type="ECO:0000256" key="1">
    <source>
        <dbReference type="ARBA" id="ARBA00004123"/>
    </source>
</evidence>
<evidence type="ECO:0000256" key="11">
    <source>
        <dbReference type="SAM" id="MobiDB-lite"/>
    </source>
</evidence>
<keyword evidence="8 10" id="KW-0927">Auxin signaling pathway</keyword>
<comment type="subunit">
    <text evidence="3 10">Homodimers and heterodimers.</text>
</comment>
<evidence type="ECO:0000256" key="3">
    <source>
        <dbReference type="ARBA" id="ARBA00011726"/>
    </source>
</evidence>
<protein>
    <recommendedName>
        <fullName evidence="10">Auxin-induced protein</fullName>
    </recommendedName>
</protein>
<proteinExistence type="inferred from homology"/>
<dbReference type="Gene3D" id="3.10.20.90">
    <property type="entry name" value="Phosphatidylinositol 3-kinase Catalytic Subunit, Chain A, domain 1"/>
    <property type="match status" value="1"/>
</dbReference>
<dbReference type="EMBL" id="OY731400">
    <property type="protein sequence ID" value="CAJ1940652.1"/>
    <property type="molecule type" value="Genomic_DNA"/>
</dbReference>
<dbReference type="GO" id="GO:0006355">
    <property type="term" value="P:regulation of DNA-templated transcription"/>
    <property type="evidence" value="ECO:0007669"/>
    <property type="project" value="InterPro"/>
</dbReference>
<evidence type="ECO:0000256" key="9">
    <source>
        <dbReference type="ARBA" id="ARBA00025283"/>
    </source>
</evidence>
<dbReference type="InterPro" id="IPR003311">
    <property type="entry name" value="AUX_IAA"/>
</dbReference>
<keyword evidence="7 10" id="KW-0539">Nucleus</keyword>
<dbReference type="InterPro" id="IPR033389">
    <property type="entry name" value="AUX/IAA_dom"/>
</dbReference>
<evidence type="ECO:0000313" key="13">
    <source>
        <dbReference type="EMBL" id="CAJ1940652.1"/>
    </source>
</evidence>
<feature type="region of interest" description="Disordered" evidence="11">
    <location>
        <begin position="141"/>
        <end position="209"/>
    </location>
</feature>
<evidence type="ECO:0000256" key="5">
    <source>
        <dbReference type="ARBA" id="ARBA00023015"/>
    </source>
</evidence>
<organism evidence="13 14">
    <name type="scientific">Sphenostylis stenocarpa</name>
    <dbReference type="NCBI Taxonomy" id="92480"/>
    <lineage>
        <taxon>Eukaryota</taxon>
        <taxon>Viridiplantae</taxon>
        <taxon>Streptophyta</taxon>
        <taxon>Embryophyta</taxon>
        <taxon>Tracheophyta</taxon>
        <taxon>Spermatophyta</taxon>
        <taxon>Magnoliopsida</taxon>
        <taxon>eudicotyledons</taxon>
        <taxon>Gunneridae</taxon>
        <taxon>Pentapetalae</taxon>
        <taxon>rosids</taxon>
        <taxon>fabids</taxon>
        <taxon>Fabales</taxon>
        <taxon>Fabaceae</taxon>
        <taxon>Papilionoideae</taxon>
        <taxon>50 kb inversion clade</taxon>
        <taxon>NPAAA clade</taxon>
        <taxon>indigoferoid/millettioid clade</taxon>
        <taxon>Phaseoleae</taxon>
        <taxon>Sphenostylis</taxon>
    </lineage>
</organism>
<feature type="domain" description="PB1" evidence="12">
    <location>
        <begin position="235"/>
        <end position="324"/>
    </location>
</feature>
<dbReference type="Gramene" id="rna-AYBTSS11_LOCUS9828">
    <property type="protein sequence ID" value="CAJ1940652.1"/>
    <property type="gene ID" value="gene-AYBTSS11_LOCUS9828"/>
</dbReference>
<comment type="similarity">
    <text evidence="2 10">Belongs to the Aux/IAA family.</text>
</comment>
<keyword evidence="5 10" id="KW-0805">Transcription regulation</keyword>
<dbReference type="GO" id="GO:0005634">
    <property type="term" value="C:nucleus"/>
    <property type="evidence" value="ECO:0007669"/>
    <property type="project" value="UniProtKB-SubCell"/>
</dbReference>
<dbReference type="PANTHER" id="PTHR31734:SF94">
    <property type="entry name" value="AUXIN-RESPONSIVE PROTEIN IAA30"/>
    <property type="match status" value="1"/>
</dbReference>
<dbReference type="AlphaFoldDB" id="A0AA86SHY7"/>
<dbReference type="PANTHER" id="PTHR31734">
    <property type="entry name" value="AUXIN-RESPONSIVE PROTEIN IAA17"/>
    <property type="match status" value="1"/>
</dbReference>
<evidence type="ECO:0000256" key="6">
    <source>
        <dbReference type="ARBA" id="ARBA00023163"/>
    </source>
</evidence>
<gene>
    <name evidence="13" type="ORF">AYBTSS11_LOCUS9828</name>
</gene>
<evidence type="ECO:0000256" key="10">
    <source>
        <dbReference type="RuleBase" id="RU004549"/>
    </source>
</evidence>
<dbReference type="GO" id="GO:0009734">
    <property type="term" value="P:auxin-activated signaling pathway"/>
    <property type="evidence" value="ECO:0007669"/>
    <property type="project" value="UniProtKB-UniRule"/>
</dbReference>
<dbReference type="Pfam" id="PF02309">
    <property type="entry name" value="AUX_IAA"/>
    <property type="match status" value="1"/>
</dbReference>
<comment type="subcellular location">
    <subcellularLocation>
        <location evidence="1 10">Nucleus</location>
    </subcellularLocation>
</comment>
<feature type="compositionally biased region" description="Low complexity" evidence="11">
    <location>
        <begin position="190"/>
        <end position="204"/>
    </location>
</feature>
<keyword evidence="6 10" id="KW-0804">Transcription</keyword>
<dbReference type="SUPFAM" id="SSF54277">
    <property type="entry name" value="CAD &amp; PB1 domains"/>
    <property type="match status" value="1"/>
</dbReference>